<gene>
    <name evidence="2" type="ORF">ACFQ27_10895</name>
</gene>
<evidence type="ECO:0000256" key="1">
    <source>
        <dbReference type="SAM" id="SignalP"/>
    </source>
</evidence>
<evidence type="ECO:0000313" key="2">
    <source>
        <dbReference type="EMBL" id="MFD1191088.1"/>
    </source>
</evidence>
<proteinExistence type="predicted"/>
<protein>
    <recommendedName>
        <fullName evidence="4">Tat pathway signal protein</fullName>
    </recommendedName>
</protein>
<name>A0ABW3T2D2_9CAUL</name>
<dbReference type="Proteomes" id="UP001597216">
    <property type="component" value="Unassembled WGS sequence"/>
</dbReference>
<dbReference type="RefSeq" id="WP_377353602.1">
    <property type="nucleotide sequence ID" value="NZ_JBHTLQ010000021.1"/>
</dbReference>
<feature type="signal peptide" evidence="1">
    <location>
        <begin position="1"/>
        <end position="28"/>
    </location>
</feature>
<dbReference type="EMBL" id="JBHTLQ010000021">
    <property type="protein sequence ID" value="MFD1191088.1"/>
    <property type="molecule type" value="Genomic_DNA"/>
</dbReference>
<keyword evidence="3" id="KW-1185">Reference proteome</keyword>
<sequence>MNRRRILAAAARLAGVLLVGLQPQAALASGKKTEAEGDKKSGGTTYIAISTLTATVLKPDGRRGVLSIDLGLDIPDKALRERTTLVLPRLRAAFIQTVQIYAAGMPQGPPPSVDYLSRELQRQTDVTLGQKGAKLLMGSVLMN</sequence>
<organism evidence="2 3">
    <name type="scientific">Phenylobacterium conjunctum</name>
    <dbReference type="NCBI Taxonomy" id="1298959"/>
    <lineage>
        <taxon>Bacteria</taxon>
        <taxon>Pseudomonadati</taxon>
        <taxon>Pseudomonadota</taxon>
        <taxon>Alphaproteobacteria</taxon>
        <taxon>Caulobacterales</taxon>
        <taxon>Caulobacteraceae</taxon>
        <taxon>Phenylobacterium</taxon>
    </lineage>
</organism>
<evidence type="ECO:0008006" key="4">
    <source>
        <dbReference type="Google" id="ProtNLM"/>
    </source>
</evidence>
<feature type="chain" id="PRO_5046440198" description="Tat pathway signal protein" evidence="1">
    <location>
        <begin position="29"/>
        <end position="143"/>
    </location>
</feature>
<reference evidence="3" key="1">
    <citation type="journal article" date="2019" name="Int. J. Syst. Evol. Microbiol.">
        <title>The Global Catalogue of Microorganisms (GCM) 10K type strain sequencing project: providing services to taxonomists for standard genome sequencing and annotation.</title>
        <authorList>
            <consortium name="The Broad Institute Genomics Platform"/>
            <consortium name="The Broad Institute Genome Sequencing Center for Infectious Disease"/>
            <person name="Wu L."/>
            <person name="Ma J."/>
        </authorList>
    </citation>
    <scope>NUCLEOTIDE SEQUENCE [LARGE SCALE GENOMIC DNA]</scope>
    <source>
        <strain evidence="3">CCUG 55074</strain>
    </source>
</reference>
<keyword evidence="1" id="KW-0732">Signal</keyword>
<comment type="caution">
    <text evidence="2">The sequence shown here is derived from an EMBL/GenBank/DDBJ whole genome shotgun (WGS) entry which is preliminary data.</text>
</comment>
<accession>A0ABW3T2D2</accession>
<evidence type="ECO:0000313" key="3">
    <source>
        <dbReference type="Proteomes" id="UP001597216"/>
    </source>
</evidence>